<sequence length="534" mass="61913">MLPSQPQVPEIGSKFQIVESFKEAAQQGAKAAGFAFSMLLSKISRDEKGGQAPYIILQCCPVALYAVLDEKAIHCLPQHQQLNTEQKELVHMILKNIVNERDRIRNALNEGSNNDTTMWLLQMLEERQYIVCHLLSKDGCMKNLFFIYIEAAHCAAICPKVLIVDATYKTNLYKLPLINSVENKKEYIYEWFLNTLKETVYDAFFCLPEVFVSDKSQALRNAANKFFDSDDDYEKLLLSIQKVAYAEEISIVEEAFEKIKQAAMKNRDFNYIQNYFEEWKKDSEYWMYVYTKHYPHMGVQSRNEQKEAIALVGKISRWAIDRIKKEICEAQENYDNTINSICNCSLRLNFKLPCCHIIPSTGPIPLSIIHPRWLLKHDSVPLLPSSLSTNTAFNKALYMLEEKYANLNNSRSKASLLHKIEALIAEEIVIPKAPAAKKKEKNTSKFTTDLPKSQQLLYHDQIPTYMYEHIKKVINVDGDGNCRYRALAICLQRDKNEWSEIRKELQKELIKKKQFYCILFLVNDDYETIIKEIS</sequence>
<proteinExistence type="predicted"/>
<dbReference type="EMBL" id="CAJVQA010000962">
    <property type="protein sequence ID" value="CAG8497552.1"/>
    <property type="molecule type" value="Genomic_DNA"/>
</dbReference>
<comment type="caution">
    <text evidence="2">The sequence shown here is derived from an EMBL/GenBank/DDBJ whole genome shotgun (WGS) entry which is preliminary data.</text>
</comment>
<dbReference type="CDD" id="cd22744">
    <property type="entry name" value="OTU"/>
    <property type="match status" value="1"/>
</dbReference>
<dbReference type="Proteomes" id="UP000789759">
    <property type="component" value="Unassembled WGS sequence"/>
</dbReference>
<dbReference type="OrthoDB" id="2432000at2759"/>
<gene>
    <name evidence="2" type="ORF">CPELLU_LOCUS2290</name>
</gene>
<accession>A0A9N8ZJ47</accession>
<organism evidence="2 3">
    <name type="scientific">Cetraspora pellucida</name>
    <dbReference type="NCBI Taxonomy" id="1433469"/>
    <lineage>
        <taxon>Eukaryota</taxon>
        <taxon>Fungi</taxon>
        <taxon>Fungi incertae sedis</taxon>
        <taxon>Mucoromycota</taxon>
        <taxon>Glomeromycotina</taxon>
        <taxon>Glomeromycetes</taxon>
        <taxon>Diversisporales</taxon>
        <taxon>Gigasporaceae</taxon>
        <taxon>Cetraspora</taxon>
    </lineage>
</organism>
<keyword evidence="3" id="KW-1185">Reference proteome</keyword>
<evidence type="ECO:0000313" key="2">
    <source>
        <dbReference type="EMBL" id="CAG8497552.1"/>
    </source>
</evidence>
<dbReference type="PROSITE" id="PS50802">
    <property type="entry name" value="OTU"/>
    <property type="match status" value="1"/>
</dbReference>
<reference evidence="2" key="1">
    <citation type="submission" date="2021-06" db="EMBL/GenBank/DDBJ databases">
        <authorList>
            <person name="Kallberg Y."/>
            <person name="Tangrot J."/>
            <person name="Rosling A."/>
        </authorList>
    </citation>
    <scope>NUCLEOTIDE SEQUENCE</scope>
    <source>
        <strain evidence="2">FL966</strain>
    </source>
</reference>
<evidence type="ECO:0000313" key="3">
    <source>
        <dbReference type="Proteomes" id="UP000789759"/>
    </source>
</evidence>
<name>A0A9N8ZJ47_9GLOM</name>
<dbReference type="InterPro" id="IPR003323">
    <property type="entry name" value="OTU_dom"/>
</dbReference>
<dbReference type="AlphaFoldDB" id="A0A9N8ZJ47"/>
<feature type="domain" description="OTU" evidence="1">
    <location>
        <begin position="471"/>
        <end position="534"/>
    </location>
</feature>
<protein>
    <submittedName>
        <fullName evidence="2">25207_t:CDS:1</fullName>
    </submittedName>
</protein>
<dbReference type="Gene3D" id="3.90.70.80">
    <property type="match status" value="1"/>
</dbReference>
<evidence type="ECO:0000259" key="1">
    <source>
        <dbReference type="PROSITE" id="PS50802"/>
    </source>
</evidence>